<evidence type="ECO:0000256" key="2">
    <source>
        <dbReference type="SAM" id="Coils"/>
    </source>
</evidence>
<comment type="caution">
    <text evidence="4">The sequence shown here is derived from an EMBL/GenBank/DDBJ whole genome shotgun (WGS) entry which is preliminary data.</text>
</comment>
<dbReference type="RefSeq" id="WP_345039160.1">
    <property type="nucleotide sequence ID" value="NZ_BAABBA010000005.1"/>
</dbReference>
<dbReference type="PANTHER" id="PTHR31088">
    <property type="entry name" value="MEMBRANE-ASSOCIATED PROTEIN VIPP1, CHLOROPLASTIC"/>
    <property type="match status" value="1"/>
</dbReference>
<organism evidence="4 5">
    <name type="scientific">Georgenia daeguensis</name>
    <dbReference type="NCBI Taxonomy" id="908355"/>
    <lineage>
        <taxon>Bacteria</taxon>
        <taxon>Bacillati</taxon>
        <taxon>Actinomycetota</taxon>
        <taxon>Actinomycetes</taxon>
        <taxon>Micrococcales</taxon>
        <taxon>Bogoriellaceae</taxon>
        <taxon>Georgenia</taxon>
    </lineage>
</organism>
<feature type="region of interest" description="Disordered" evidence="3">
    <location>
        <begin position="236"/>
        <end position="267"/>
    </location>
</feature>
<evidence type="ECO:0000313" key="4">
    <source>
        <dbReference type="EMBL" id="GAA4287011.1"/>
    </source>
</evidence>
<feature type="coiled-coil region" evidence="2">
    <location>
        <begin position="133"/>
        <end position="206"/>
    </location>
</feature>
<proteinExistence type="inferred from homology"/>
<evidence type="ECO:0000256" key="3">
    <source>
        <dbReference type="SAM" id="MobiDB-lite"/>
    </source>
</evidence>
<gene>
    <name evidence="4" type="ORF">GCM10022262_13700</name>
</gene>
<protein>
    <submittedName>
        <fullName evidence="4">PspA/IM30 family protein</fullName>
    </submittedName>
</protein>
<accession>A0ABP8ESQ9</accession>
<dbReference type="Proteomes" id="UP001499841">
    <property type="component" value="Unassembled WGS sequence"/>
</dbReference>
<dbReference type="InterPro" id="IPR007157">
    <property type="entry name" value="PspA_VIPP1"/>
</dbReference>
<evidence type="ECO:0000313" key="5">
    <source>
        <dbReference type="Proteomes" id="UP001499841"/>
    </source>
</evidence>
<reference evidence="5" key="1">
    <citation type="journal article" date="2019" name="Int. J. Syst. Evol. Microbiol.">
        <title>The Global Catalogue of Microorganisms (GCM) 10K type strain sequencing project: providing services to taxonomists for standard genome sequencing and annotation.</title>
        <authorList>
            <consortium name="The Broad Institute Genomics Platform"/>
            <consortium name="The Broad Institute Genome Sequencing Center for Infectious Disease"/>
            <person name="Wu L."/>
            <person name="Ma J."/>
        </authorList>
    </citation>
    <scope>NUCLEOTIDE SEQUENCE [LARGE SCALE GENOMIC DNA]</scope>
    <source>
        <strain evidence="5">JCM 17459</strain>
    </source>
</reference>
<comment type="similarity">
    <text evidence="1">Belongs to the PspA/Vipp/IM30 family.</text>
</comment>
<dbReference type="EMBL" id="BAABBA010000005">
    <property type="protein sequence ID" value="GAA4287011.1"/>
    <property type="molecule type" value="Genomic_DNA"/>
</dbReference>
<name>A0ABP8ESQ9_9MICO</name>
<feature type="compositionally biased region" description="Polar residues" evidence="3">
    <location>
        <begin position="237"/>
        <end position="249"/>
    </location>
</feature>
<sequence length="267" mass="28700">MAEKQSILGRIAQLTRANINAILDRAEDPQKMLDQLVRDYTSSIAEAEDAVAVTIGNLRLAEQDHAADLADARDWGQKALAASSKAEELRAAGDATEAARFDNLAKIAIGKQITAENEAKAAEPMIDSQNEVVEKLKTGLTQMRVKLDELKGKRDQLVARAKTAEAQATVQGAISSINIMDPTSEIARYEEQVRREEARVAGHAEIQGSTLESQFAELEDYGRNAEVEARLAALKSGGTSAAPQINAANATDEGSAVPAPEEDRTTY</sequence>
<keyword evidence="5" id="KW-1185">Reference proteome</keyword>
<dbReference type="Pfam" id="PF04012">
    <property type="entry name" value="PspA_IM30"/>
    <property type="match status" value="1"/>
</dbReference>
<evidence type="ECO:0000256" key="1">
    <source>
        <dbReference type="ARBA" id="ARBA00043985"/>
    </source>
</evidence>
<keyword evidence="2" id="KW-0175">Coiled coil</keyword>
<dbReference type="PANTHER" id="PTHR31088:SF6">
    <property type="entry name" value="PHAGE SHOCK PROTEIN A"/>
    <property type="match status" value="1"/>
</dbReference>